<keyword evidence="1" id="KW-0472">Membrane</keyword>
<dbReference type="AlphaFoldDB" id="A0A423TQA7"/>
<reference evidence="2 3" key="2">
    <citation type="submission" date="2019-01" db="EMBL/GenBank/DDBJ databases">
        <title>The decoding of complex shrimp genome reveals the adaptation for benthos swimmer, frequently molting mechanism and breeding impact on genome.</title>
        <authorList>
            <person name="Sun Y."/>
            <person name="Gao Y."/>
            <person name="Yu Y."/>
        </authorList>
    </citation>
    <scope>NUCLEOTIDE SEQUENCE [LARGE SCALE GENOMIC DNA]</scope>
    <source>
        <tissue evidence="2">Muscle</tissue>
    </source>
</reference>
<gene>
    <name evidence="2" type="ORF">C7M84_002619</name>
</gene>
<accession>A0A423TQA7</accession>
<dbReference type="Proteomes" id="UP000283509">
    <property type="component" value="Unassembled WGS sequence"/>
</dbReference>
<evidence type="ECO:0000313" key="3">
    <source>
        <dbReference type="Proteomes" id="UP000283509"/>
    </source>
</evidence>
<sequence length="180" mass="19866">MCGFKALKASGVVVAVFAVLGSLGTEGFFAWKVYEVNNQCANNVSVCNHEDLEVRSYIGLAEGILGTAVSVCFAIGFGAPSVALIWLWEAWALGISGYNSYCIYDFHQNIIGNQTTFPWDTVVDDDYGYFFIEAICSVSLHLLIVIISVPLGFALSRMYWKGNIASYSVYNWDNDAFEMD</sequence>
<feature type="transmembrane region" description="Helical" evidence="1">
    <location>
        <begin position="127"/>
        <end position="155"/>
    </location>
</feature>
<comment type="caution">
    <text evidence="2">The sequence shown here is derived from an EMBL/GenBank/DDBJ whole genome shotgun (WGS) entry which is preliminary data.</text>
</comment>
<protein>
    <submittedName>
        <fullName evidence="2">Uncharacterized protein</fullName>
    </submittedName>
</protein>
<organism evidence="2 3">
    <name type="scientific">Penaeus vannamei</name>
    <name type="common">Whiteleg shrimp</name>
    <name type="synonym">Litopenaeus vannamei</name>
    <dbReference type="NCBI Taxonomy" id="6689"/>
    <lineage>
        <taxon>Eukaryota</taxon>
        <taxon>Metazoa</taxon>
        <taxon>Ecdysozoa</taxon>
        <taxon>Arthropoda</taxon>
        <taxon>Crustacea</taxon>
        <taxon>Multicrustacea</taxon>
        <taxon>Malacostraca</taxon>
        <taxon>Eumalacostraca</taxon>
        <taxon>Eucarida</taxon>
        <taxon>Decapoda</taxon>
        <taxon>Dendrobranchiata</taxon>
        <taxon>Penaeoidea</taxon>
        <taxon>Penaeidae</taxon>
        <taxon>Penaeus</taxon>
    </lineage>
</organism>
<reference evidence="2 3" key="1">
    <citation type="submission" date="2018-04" db="EMBL/GenBank/DDBJ databases">
        <authorList>
            <person name="Zhang X."/>
            <person name="Yuan J."/>
            <person name="Li F."/>
            <person name="Xiang J."/>
        </authorList>
    </citation>
    <scope>NUCLEOTIDE SEQUENCE [LARGE SCALE GENOMIC DNA]</scope>
    <source>
        <tissue evidence="2">Muscle</tissue>
    </source>
</reference>
<proteinExistence type="predicted"/>
<evidence type="ECO:0000313" key="2">
    <source>
        <dbReference type="EMBL" id="ROT78648.1"/>
    </source>
</evidence>
<keyword evidence="1" id="KW-0812">Transmembrane</keyword>
<dbReference type="EMBL" id="QCYY01001348">
    <property type="protein sequence ID" value="ROT78648.1"/>
    <property type="molecule type" value="Genomic_DNA"/>
</dbReference>
<keyword evidence="3" id="KW-1185">Reference proteome</keyword>
<name>A0A423TQA7_PENVA</name>
<evidence type="ECO:0000256" key="1">
    <source>
        <dbReference type="SAM" id="Phobius"/>
    </source>
</evidence>
<dbReference type="OrthoDB" id="6337239at2759"/>
<keyword evidence="1" id="KW-1133">Transmembrane helix</keyword>
<feature type="transmembrane region" description="Helical" evidence="1">
    <location>
        <begin position="64"/>
        <end position="88"/>
    </location>
</feature>